<reference evidence="1" key="1">
    <citation type="submission" date="2021-06" db="EMBL/GenBank/DDBJ databases">
        <authorList>
            <person name="Kallberg Y."/>
            <person name="Tangrot J."/>
            <person name="Rosling A."/>
        </authorList>
    </citation>
    <scope>NUCLEOTIDE SEQUENCE</scope>
    <source>
        <strain evidence="1">AU212A</strain>
    </source>
</reference>
<dbReference type="EMBL" id="CAJVPM010001599">
    <property type="protein sequence ID" value="CAG8469931.1"/>
    <property type="molecule type" value="Genomic_DNA"/>
</dbReference>
<sequence length="851" mass="92711">MDEHGLVVDSEDAVRGHRNPIVALESQRLAGHQHNVRAAVSALHLVLAAADLRLAVRRLGAWLFRPAGSRAEEQARRVVCPAANIARAHDALAVRNSEVKQAPHIALRASFLWDLSDEAIDPLDRLEHSLTQHRVSESVSLLHLIVRVCTKPLQAVEEERKRPLTVGAASHALEPAIAHARHQPPLDAHLPAADAAIVHPHERPARERVAVGVGEGAFGAGADVGEDQRADGLAGQTLEVAAVPGGDGRGEDARLRAQVYLVLLGGGGVFVGMAEAARDFMGASRAAGWQQEGERVRCHQAQEEEAEGGCRFGPACKQCGGFGCCFGGPGGLGRKDATEQERGGDKSASISEGEQGGLKKIDQEIQQLQKQHAASSNADEPAEMSKTQLRKQVNVLKARKDKMDWSMDQVKRAKEELKEGSKESNVELSPEQQDARLREMLPDYPMPRTLPKRGPLRARLERGKAPVFSTEGIVIKWANHLDAEYAESWPETIDHQPMGFARNRAPNADQEPIMDVASSRNSRTQAYKASRGLMQAFAEETSEVPQGEISEETQGVISDSQGFNMARGEIVNAVKEAVAARAAKLAAGGAVKSGKSAPVPAPAPAEQPGSQYTACCTILSISISGSRELVSCFKVSVDNMPLKLDNNDASRVFDASARLKEPHATPNQPRQNIRPISKPLHIKPRLPTQTQQKKTKQSSILPQDRPHPRQSAPAPWRASDNRRRRAGQRFPEPQSHINRCDGRLGLLHFVLTSRHPSTGLTPPTQPRGRNHRQSAKRPERADFNAVEALVDKSSSVRAGTGSSVTLKMEHEGIRHHRHWTKSIHPSVVVRDEGCECDSRMLNEEKQTPRST</sequence>
<name>A0ACA9KEZ2_9GLOM</name>
<accession>A0ACA9KEZ2</accession>
<keyword evidence="2" id="KW-1185">Reference proteome</keyword>
<dbReference type="Proteomes" id="UP000789860">
    <property type="component" value="Unassembled WGS sequence"/>
</dbReference>
<proteinExistence type="predicted"/>
<comment type="caution">
    <text evidence="1">The sequence shown here is derived from an EMBL/GenBank/DDBJ whole genome shotgun (WGS) entry which is preliminary data.</text>
</comment>
<protein>
    <submittedName>
        <fullName evidence="1">2927_t:CDS:1</fullName>
    </submittedName>
</protein>
<organism evidence="1 2">
    <name type="scientific">Scutellospora calospora</name>
    <dbReference type="NCBI Taxonomy" id="85575"/>
    <lineage>
        <taxon>Eukaryota</taxon>
        <taxon>Fungi</taxon>
        <taxon>Fungi incertae sedis</taxon>
        <taxon>Mucoromycota</taxon>
        <taxon>Glomeromycotina</taxon>
        <taxon>Glomeromycetes</taxon>
        <taxon>Diversisporales</taxon>
        <taxon>Gigasporaceae</taxon>
        <taxon>Scutellospora</taxon>
    </lineage>
</organism>
<evidence type="ECO:0000313" key="2">
    <source>
        <dbReference type="Proteomes" id="UP000789860"/>
    </source>
</evidence>
<evidence type="ECO:0000313" key="1">
    <source>
        <dbReference type="EMBL" id="CAG8469931.1"/>
    </source>
</evidence>
<gene>
    <name evidence="1" type="ORF">SCALOS_LOCUS1983</name>
</gene>